<feature type="transmembrane region" description="Helical" evidence="6">
    <location>
        <begin position="212"/>
        <end position="232"/>
    </location>
</feature>
<keyword evidence="5" id="KW-0479">Metal-binding</keyword>
<dbReference type="PANTHER" id="PTHR20855">
    <property type="entry name" value="ADIPOR/PROGESTIN RECEPTOR-RELATED"/>
    <property type="match status" value="1"/>
</dbReference>
<feature type="transmembrane region" description="Helical" evidence="6">
    <location>
        <begin position="35"/>
        <end position="52"/>
    </location>
</feature>
<feature type="transmembrane region" description="Helical" evidence="6">
    <location>
        <begin position="100"/>
        <end position="118"/>
    </location>
</feature>
<sequence>MATAQRRAAGGQAGAADPATAAAGQPLKARLRGAIHHYAVFVALGVGIMLVLDAQTRKAAWGCVIYTISTTAMFGASALYHRPTWQPKARAFFRRLDHAAIFLLIAGTNTPLALIALPIEQSTRLLSIVWGGALTGIAQCMFFAHAPKALAASLYVALGWAVLPFLQRFHAVLPNADVALIVGGGIVYSLGALVYAAKRPDPVPHVYGYHEIFHTLVTIAALLHFAAVYRVVNSPLGAS</sequence>
<feature type="transmembrane region" description="Helical" evidence="6">
    <location>
        <begin position="150"/>
        <end position="166"/>
    </location>
</feature>
<reference evidence="7 8" key="1">
    <citation type="journal article" date="2018" name="Plant J.">
        <title>Genome sequences of Chlorella sorokiniana UTEX 1602 and Micractinium conductrix SAG 241.80: implications to maltose excretion by a green alga.</title>
        <authorList>
            <person name="Arriola M.B."/>
            <person name="Velmurugan N."/>
            <person name="Zhang Y."/>
            <person name="Plunkett M.H."/>
            <person name="Hondzo H."/>
            <person name="Barney B.M."/>
        </authorList>
    </citation>
    <scope>NUCLEOTIDE SEQUENCE [LARGE SCALE GENOMIC DNA]</scope>
    <source>
        <strain evidence="8">UTEX 1602</strain>
    </source>
</reference>
<evidence type="ECO:0000256" key="3">
    <source>
        <dbReference type="ARBA" id="ARBA00022989"/>
    </source>
</evidence>
<evidence type="ECO:0000256" key="5">
    <source>
        <dbReference type="PIRSR" id="PIRSR604254-1"/>
    </source>
</evidence>
<feature type="binding site" evidence="5">
    <location>
        <position position="214"/>
    </location>
    <ligand>
        <name>Zn(2+)</name>
        <dbReference type="ChEBI" id="CHEBI:29105"/>
    </ligand>
</feature>
<dbReference type="AlphaFoldDB" id="A0A2P6TJC4"/>
<comment type="caution">
    <text evidence="7">The sequence shown here is derived from an EMBL/GenBank/DDBJ whole genome shotgun (WGS) entry which is preliminary data.</text>
</comment>
<dbReference type="GO" id="GO:0009744">
    <property type="term" value="P:response to sucrose"/>
    <property type="evidence" value="ECO:0007669"/>
    <property type="project" value="UniProtKB-ARBA"/>
</dbReference>
<evidence type="ECO:0000256" key="2">
    <source>
        <dbReference type="ARBA" id="ARBA00022692"/>
    </source>
</evidence>
<evidence type="ECO:0000313" key="8">
    <source>
        <dbReference type="Proteomes" id="UP000239899"/>
    </source>
</evidence>
<dbReference type="GO" id="GO:0016020">
    <property type="term" value="C:membrane"/>
    <property type="evidence" value="ECO:0007669"/>
    <property type="project" value="UniProtKB-SubCell"/>
</dbReference>
<keyword evidence="5" id="KW-0862">Zinc</keyword>
<feature type="transmembrane region" description="Helical" evidence="6">
    <location>
        <begin position="178"/>
        <end position="197"/>
    </location>
</feature>
<keyword evidence="3 6" id="KW-1133">Transmembrane helix</keyword>
<proteinExistence type="predicted"/>
<feature type="transmembrane region" description="Helical" evidence="6">
    <location>
        <begin position="125"/>
        <end position="144"/>
    </location>
</feature>
<keyword evidence="2 6" id="KW-0812">Transmembrane</keyword>
<dbReference type="Proteomes" id="UP000239899">
    <property type="component" value="Unassembled WGS sequence"/>
</dbReference>
<comment type="subcellular location">
    <subcellularLocation>
        <location evidence="1">Membrane</location>
        <topology evidence="1">Multi-pass membrane protein</topology>
    </subcellularLocation>
</comment>
<name>A0A2P6TJC4_CHLSO</name>
<feature type="transmembrane region" description="Helical" evidence="6">
    <location>
        <begin position="59"/>
        <end position="80"/>
    </location>
</feature>
<evidence type="ECO:0000256" key="1">
    <source>
        <dbReference type="ARBA" id="ARBA00004141"/>
    </source>
</evidence>
<dbReference type="EMBL" id="LHPG02000014">
    <property type="protein sequence ID" value="PRW39355.1"/>
    <property type="molecule type" value="Genomic_DNA"/>
</dbReference>
<keyword evidence="8" id="KW-1185">Reference proteome</keyword>
<dbReference type="Pfam" id="PF03006">
    <property type="entry name" value="HlyIII"/>
    <property type="match status" value="1"/>
</dbReference>
<dbReference type="GO" id="GO:0046872">
    <property type="term" value="F:metal ion binding"/>
    <property type="evidence" value="ECO:0007669"/>
    <property type="project" value="UniProtKB-KW"/>
</dbReference>
<evidence type="ECO:0000256" key="6">
    <source>
        <dbReference type="SAM" id="Phobius"/>
    </source>
</evidence>
<feature type="binding site" evidence="5">
    <location>
        <position position="81"/>
    </location>
    <ligand>
        <name>Zn(2+)</name>
        <dbReference type="ChEBI" id="CHEBI:29105"/>
    </ligand>
</feature>
<organism evidence="7 8">
    <name type="scientific">Chlorella sorokiniana</name>
    <name type="common">Freshwater green alga</name>
    <dbReference type="NCBI Taxonomy" id="3076"/>
    <lineage>
        <taxon>Eukaryota</taxon>
        <taxon>Viridiplantae</taxon>
        <taxon>Chlorophyta</taxon>
        <taxon>core chlorophytes</taxon>
        <taxon>Trebouxiophyceae</taxon>
        <taxon>Chlorellales</taxon>
        <taxon>Chlorellaceae</taxon>
        <taxon>Chlorella clade</taxon>
        <taxon>Chlorella</taxon>
    </lineage>
</organism>
<evidence type="ECO:0000313" key="7">
    <source>
        <dbReference type="EMBL" id="PRW39355.1"/>
    </source>
</evidence>
<dbReference type="OrthoDB" id="186812at2759"/>
<evidence type="ECO:0000256" key="4">
    <source>
        <dbReference type="ARBA" id="ARBA00023136"/>
    </source>
</evidence>
<dbReference type="PANTHER" id="PTHR20855:SF3">
    <property type="entry name" value="LD03007P"/>
    <property type="match status" value="1"/>
</dbReference>
<protein>
    <submittedName>
        <fullName evidence="7">Hemolysin III</fullName>
    </submittedName>
</protein>
<gene>
    <name evidence="7" type="ORF">C2E21_7048</name>
</gene>
<feature type="binding site" evidence="5">
    <location>
        <position position="210"/>
    </location>
    <ligand>
        <name>Zn(2+)</name>
        <dbReference type="ChEBI" id="CHEBI:29105"/>
    </ligand>
</feature>
<dbReference type="InterPro" id="IPR004254">
    <property type="entry name" value="AdipoR/HlyIII-related"/>
</dbReference>
<keyword evidence="4 6" id="KW-0472">Membrane</keyword>
<accession>A0A2P6TJC4</accession>